<proteinExistence type="inferred from homology"/>
<evidence type="ECO:0000256" key="7">
    <source>
        <dbReference type="SAM" id="MobiDB-lite"/>
    </source>
</evidence>
<dbReference type="InterPro" id="IPR051156">
    <property type="entry name" value="Mito/Outer_Membr_Metalloprot"/>
</dbReference>
<sequence>MIKKMTMLALTVCTLCATEAQAQIKLGGKTLNAQKLVQAGADMIKAVTLSDADIAALSREAVEWMDNNNPVSPDTSAYSQRLKRLTENVKVDGLELNFKVYEVADVNAFACGDGSVRVFSSLMDLMDDRQLMGVIGHEIGHVVHADTKDAMKNAYMASAARNAAGSAGGTLAKLTDSQLGDLVQAFSNAQFSQKQESAADDFGFDFCVQNGLDPYSMASALEKLAELSQGSQSSGLQRMFSSHPDNQKRAERMRARAEELIRQQQQ</sequence>
<keyword evidence="4 6" id="KW-0862">Zinc</keyword>
<accession>A0ABY5V2T6</accession>
<protein>
    <submittedName>
        <fullName evidence="10">M48 family metallopeptidase</fullName>
    </submittedName>
</protein>
<dbReference type="PANTHER" id="PTHR22726:SF8">
    <property type="entry name" value="METALLOPROTEASE YCAL"/>
    <property type="match status" value="1"/>
</dbReference>
<evidence type="ECO:0000256" key="4">
    <source>
        <dbReference type="ARBA" id="ARBA00022833"/>
    </source>
</evidence>
<feature type="signal peptide" evidence="8">
    <location>
        <begin position="1"/>
        <end position="22"/>
    </location>
</feature>
<dbReference type="Pfam" id="PF01435">
    <property type="entry name" value="Peptidase_M48"/>
    <property type="match status" value="1"/>
</dbReference>
<dbReference type="RefSeq" id="WP_019244617.1">
    <property type="nucleotide sequence ID" value="NZ_CAPH01000001.1"/>
</dbReference>
<gene>
    <name evidence="10" type="ORF">NQ491_03915</name>
</gene>
<name>A0ABY5V2T6_9BACT</name>
<keyword evidence="1 6" id="KW-0645">Protease</keyword>
<dbReference type="Proteomes" id="UP001059295">
    <property type="component" value="Chromosome"/>
</dbReference>
<dbReference type="Gene3D" id="3.30.2010.10">
    <property type="entry name" value="Metalloproteases ('zincins'), catalytic domain"/>
    <property type="match status" value="1"/>
</dbReference>
<dbReference type="EMBL" id="CP102294">
    <property type="protein sequence ID" value="UWN57934.1"/>
    <property type="molecule type" value="Genomic_DNA"/>
</dbReference>
<reference evidence="10" key="1">
    <citation type="journal article" date="2022" name="Cell">
        <title>Design, construction, and in vivo augmentation of a complex gut microbiome.</title>
        <authorList>
            <person name="Cheng A.G."/>
            <person name="Ho P.Y."/>
            <person name="Aranda-Diaz A."/>
            <person name="Jain S."/>
            <person name="Yu F.B."/>
            <person name="Meng X."/>
            <person name="Wang M."/>
            <person name="Iakiviak M."/>
            <person name="Nagashima K."/>
            <person name="Zhao A."/>
            <person name="Murugkar P."/>
            <person name="Patil A."/>
            <person name="Atabakhsh K."/>
            <person name="Weakley A."/>
            <person name="Yan J."/>
            <person name="Brumbaugh A.R."/>
            <person name="Higginbottom S."/>
            <person name="Dimas A."/>
            <person name="Shiver A.L."/>
            <person name="Deutschbauer A."/>
            <person name="Neff N."/>
            <person name="Sonnenburg J.L."/>
            <person name="Huang K.C."/>
            <person name="Fischbach M.A."/>
        </authorList>
    </citation>
    <scope>NUCLEOTIDE SEQUENCE</scope>
    <source>
        <strain evidence="10">AP11</strain>
    </source>
</reference>
<evidence type="ECO:0000256" key="2">
    <source>
        <dbReference type="ARBA" id="ARBA00022723"/>
    </source>
</evidence>
<dbReference type="GeneID" id="82890851"/>
<dbReference type="PANTHER" id="PTHR22726">
    <property type="entry name" value="METALLOENDOPEPTIDASE OMA1"/>
    <property type="match status" value="1"/>
</dbReference>
<evidence type="ECO:0000256" key="1">
    <source>
        <dbReference type="ARBA" id="ARBA00022670"/>
    </source>
</evidence>
<evidence type="ECO:0000256" key="8">
    <source>
        <dbReference type="SAM" id="SignalP"/>
    </source>
</evidence>
<keyword evidence="5 6" id="KW-0482">Metalloprotease</keyword>
<organism evidence="10 11">
    <name type="scientific">Alistipes ihumii AP11</name>
    <dbReference type="NCBI Taxonomy" id="1211813"/>
    <lineage>
        <taxon>Bacteria</taxon>
        <taxon>Pseudomonadati</taxon>
        <taxon>Bacteroidota</taxon>
        <taxon>Bacteroidia</taxon>
        <taxon>Bacteroidales</taxon>
        <taxon>Rikenellaceae</taxon>
        <taxon>Alistipes</taxon>
    </lineage>
</organism>
<evidence type="ECO:0000256" key="3">
    <source>
        <dbReference type="ARBA" id="ARBA00022801"/>
    </source>
</evidence>
<feature type="domain" description="Peptidase M48" evidence="9">
    <location>
        <begin position="80"/>
        <end position="256"/>
    </location>
</feature>
<feature type="chain" id="PRO_5046015021" evidence="8">
    <location>
        <begin position="23"/>
        <end position="266"/>
    </location>
</feature>
<comment type="cofactor">
    <cofactor evidence="6">
        <name>Zn(2+)</name>
        <dbReference type="ChEBI" id="CHEBI:29105"/>
    </cofactor>
    <text evidence="6">Binds 1 zinc ion per subunit.</text>
</comment>
<keyword evidence="2" id="KW-0479">Metal-binding</keyword>
<feature type="compositionally biased region" description="Basic and acidic residues" evidence="7">
    <location>
        <begin position="245"/>
        <end position="266"/>
    </location>
</feature>
<evidence type="ECO:0000313" key="11">
    <source>
        <dbReference type="Proteomes" id="UP001059295"/>
    </source>
</evidence>
<keyword evidence="3 6" id="KW-0378">Hydrolase</keyword>
<evidence type="ECO:0000256" key="5">
    <source>
        <dbReference type="ARBA" id="ARBA00023049"/>
    </source>
</evidence>
<keyword evidence="11" id="KW-1185">Reference proteome</keyword>
<feature type="region of interest" description="Disordered" evidence="7">
    <location>
        <begin position="231"/>
        <end position="266"/>
    </location>
</feature>
<evidence type="ECO:0000313" key="10">
    <source>
        <dbReference type="EMBL" id="UWN57934.1"/>
    </source>
</evidence>
<comment type="similarity">
    <text evidence="6">Belongs to the peptidase M48 family.</text>
</comment>
<evidence type="ECO:0000259" key="9">
    <source>
        <dbReference type="Pfam" id="PF01435"/>
    </source>
</evidence>
<evidence type="ECO:0000256" key="6">
    <source>
        <dbReference type="RuleBase" id="RU003983"/>
    </source>
</evidence>
<keyword evidence="8" id="KW-0732">Signal</keyword>
<dbReference type="InterPro" id="IPR001915">
    <property type="entry name" value="Peptidase_M48"/>
</dbReference>
<dbReference type="CDD" id="cd07334">
    <property type="entry name" value="M48C_loiP_like"/>
    <property type="match status" value="1"/>
</dbReference>